<accession>A0AA34RE51</accession>
<feature type="transmembrane region" description="Helical" evidence="1">
    <location>
        <begin position="70"/>
        <end position="90"/>
    </location>
</feature>
<sequence length="97" mass="10206">MCLTNCLSSVFECIVKTSCCCTKNPTPKKVVTIIFGIVFAILALGASIVFGLSCANVIQIPDPAFGSSIHLIALLPLAALIGFSLSSGCFRVNNRIK</sequence>
<protein>
    <submittedName>
        <fullName evidence="2">Uncharacterized protein</fullName>
    </submittedName>
</protein>
<dbReference type="RefSeq" id="WP_013713043.1">
    <property type="nucleotide sequence ID" value="NC_015408.1"/>
</dbReference>
<dbReference type="AlphaFoldDB" id="A0AA34RE51"/>
<gene>
    <name evidence="2" type="ordered locus">G5S_1048</name>
</gene>
<keyword evidence="1" id="KW-0812">Transmembrane</keyword>
<feature type="transmembrane region" description="Helical" evidence="1">
    <location>
        <begin position="33"/>
        <end position="58"/>
    </location>
</feature>
<keyword evidence="1" id="KW-1133">Transmembrane helix</keyword>
<dbReference type="Proteomes" id="UP000008305">
    <property type="component" value="Chromosome"/>
</dbReference>
<keyword evidence="1" id="KW-0472">Membrane</keyword>
<reference evidence="2 3" key="1">
    <citation type="journal article" date="2011" name="J. Bacteriol.">
        <title>Genome sequence of the obligate intracellular animal pathogen Chlamydia pecorum E58.</title>
        <authorList>
            <person name="Mojica S."/>
            <person name="Huot Creasy H."/>
            <person name="Daugherty S."/>
            <person name="Read T.D."/>
            <person name="Kim T."/>
            <person name="Kaltenboeck B."/>
            <person name="Bavoil P."/>
            <person name="Myers G.S."/>
        </authorList>
    </citation>
    <scope>NUCLEOTIDE SEQUENCE [LARGE SCALE GENOMIC DNA]</scope>
    <source>
        <strain evidence="2 3">E58</strain>
    </source>
</reference>
<proteinExistence type="predicted"/>
<dbReference type="EMBL" id="CP002608">
    <property type="protein sequence ID" value="AEB41965.1"/>
    <property type="molecule type" value="Genomic_DNA"/>
</dbReference>
<keyword evidence="3" id="KW-1185">Reference proteome</keyword>
<organism evidence="2 3">
    <name type="scientific">Chlamydia pecorum (strain ATCC VR-628 / DSM 29919 / E58)</name>
    <name type="common">Chlamydophila pecorum</name>
    <dbReference type="NCBI Taxonomy" id="331635"/>
    <lineage>
        <taxon>Bacteria</taxon>
        <taxon>Pseudomonadati</taxon>
        <taxon>Chlamydiota</taxon>
        <taxon>Chlamydiia</taxon>
        <taxon>Chlamydiales</taxon>
        <taxon>Chlamydiaceae</taxon>
        <taxon>Chlamydia/Chlamydophila group</taxon>
        <taxon>Chlamydia</taxon>
    </lineage>
</organism>
<name>A0AA34RE51_CHLPE</name>
<evidence type="ECO:0000313" key="3">
    <source>
        <dbReference type="Proteomes" id="UP000008305"/>
    </source>
</evidence>
<evidence type="ECO:0000256" key="1">
    <source>
        <dbReference type="SAM" id="Phobius"/>
    </source>
</evidence>
<dbReference type="KEGG" id="cpm:G5S_1048"/>
<evidence type="ECO:0000313" key="2">
    <source>
        <dbReference type="EMBL" id="AEB41965.1"/>
    </source>
</evidence>